<feature type="signal peptide" evidence="1">
    <location>
        <begin position="1"/>
        <end position="22"/>
    </location>
</feature>
<dbReference type="AlphaFoldDB" id="A0A371YT15"/>
<organism evidence="3 4">
    <name type="scientific">Acinetobacter sichuanensis</name>
    <dbReference type="NCBI Taxonomy" id="2136183"/>
    <lineage>
        <taxon>Bacteria</taxon>
        <taxon>Pseudomonadati</taxon>
        <taxon>Pseudomonadota</taxon>
        <taxon>Gammaproteobacteria</taxon>
        <taxon>Moraxellales</taxon>
        <taxon>Moraxellaceae</taxon>
        <taxon>Acinetobacter</taxon>
    </lineage>
</organism>
<dbReference type="Proteomes" id="UP000240957">
    <property type="component" value="Unassembled WGS sequence"/>
</dbReference>
<keyword evidence="1" id="KW-0732">Signal</keyword>
<gene>
    <name evidence="2" type="ORF">ACFODO_03130</name>
    <name evidence="3" type="ORF">C9E89_004995</name>
</gene>
<reference evidence="2" key="1">
    <citation type="journal article" date="2014" name="Int. J. Syst. Evol. Microbiol.">
        <title>Complete genome of a new Firmicutes species belonging to the dominant human colonic microbiota ('Ruminococcus bicirculans') reveals two chromosomes and a selective capacity to utilize plant glucans.</title>
        <authorList>
            <consortium name="NISC Comparative Sequencing Program"/>
            <person name="Wegmann U."/>
            <person name="Louis P."/>
            <person name="Goesmann A."/>
            <person name="Henrissat B."/>
            <person name="Duncan S.H."/>
            <person name="Flint H.J."/>
        </authorList>
    </citation>
    <scope>NUCLEOTIDE SEQUENCE</scope>
    <source>
        <strain evidence="2">KCTC 62575</strain>
    </source>
</reference>
<sequence length="244" mass="28312">MLYKAHILLMLIFSSLVFESYAIQIQPKNIDDNVIYIIDKSKYIKYFGDSKNVYSYENNIKKSKINIDRISEIHKIVNEIIIIEDVVGKYPNPPIFHRVLPNGELKTSHYKYTEMPELFSYHDGFSCIYSSKDNISIKFSCSNPDISKTAKYSYEYKNGIVKLMQVTSAQNIKSNICSNSYQNFVEKWNISKENNIYNTEDNMSNAVTAGLEQALNITWKQYASLLNSKKLISKAEFSKKYCKK</sequence>
<reference evidence="3 4" key="2">
    <citation type="submission" date="2018-08" db="EMBL/GenBank/DDBJ databases">
        <title>The draft genome of Acinetobacter sichuanensis strain WCHAc060041.</title>
        <authorList>
            <person name="Qin J."/>
            <person name="Feng Y."/>
            <person name="Zong Z."/>
        </authorList>
    </citation>
    <scope>NUCLEOTIDE SEQUENCE [LARGE SCALE GENOMIC DNA]</scope>
    <source>
        <strain evidence="3 4">WCHAc060041</strain>
    </source>
</reference>
<accession>A0A371YT15</accession>
<protein>
    <recommendedName>
        <fullName evidence="6">DUF4468 domain-containing protein</fullName>
    </recommendedName>
</protein>
<dbReference type="RefSeq" id="WP_107007217.1">
    <property type="nucleotide sequence ID" value="NZ_JBHRSF010000006.1"/>
</dbReference>
<comment type="caution">
    <text evidence="3">The sequence shown here is derived from an EMBL/GenBank/DDBJ whole genome shotgun (WGS) entry which is preliminary data.</text>
</comment>
<evidence type="ECO:0000313" key="5">
    <source>
        <dbReference type="Proteomes" id="UP001595455"/>
    </source>
</evidence>
<dbReference type="EMBL" id="JBHRSF010000006">
    <property type="protein sequence ID" value="MFC2994281.1"/>
    <property type="molecule type" value="Genomic_DNA"/>
</dbReference>
<evidence type="ECO:0000313" key="2">
    <source>
        <dbReference type="EMBL" id="MFC2994281.1"/>
    </source>
</evidence>
<reference evidence="2" key="4">
    <citation type="submission" date="2024-09" db="EMBL/GenBank/DDBJ databases">
        <authorList>
            <person name="Sun Q."/>
            <person name="Mori K."/>
        </authorList>
    </citation>
    <scope>NUCLEOTIDE SEQUENCE</scope>
    <source>
        <strain evidence="2">KCTC 62575</strain>
    </source>
</reference>
<proteinExistence type="predicted"/>
<keyword evidence="5" id="KW-1185">Reference proteome</keyword>
<evidence type="ECO:0000313" key="4">
    <source>
        <dbReference type="Proteomes" id="UP000240957"/>
    </source>
</evidence>
<evidence type="ECO:0008006" key="6">
    <source>
        <dbReference type="Google" id="ProtNLM"/>
    </source>
</evidence>
<dbReference type="OrthoDB" id="9929753at2"/>
<dbReference type="Proteomes" id="UP001595455">
    <property type="component" value="Unassembled WGS sequence"/>
</dbReference>
<evidence type="ECO:0000313" key="3">
    <source>
        <dbReference type="EMBL" id="RFC84607.1"/>
    </source>
</evidence>
<feature type="chain" id="PRO_5016679186" description="DUF4468 domain-containing protein" evidence="1">
    <location>
        <begin position="23"/>
        <end position="244"/>
    </location>
</feature>
<name>A0A371YT15_9GAMM</name>
<reference evidence="5" key="3">
    <citation type="journal article" date="2019" name="Int. J. Syst. Evol. Microbiol.">
        <title>The Global Catalogue of Microorganisms (GCM) 10K type strain sequencing project: providing services to taxonomists for standard genome sequencing and annotation.</title>
        <authorList>
            <consortium name="The Broad Institute Genomics Platform"/>
            <consortium name="The Broad Institute Genome Sequencing Center for Infectious Disease"/>
            <person name="Wu L."/>
            <person name="Ma J."/>
        </authorList>
    </citation>
    <scope>NUCLEOTIDE SEQUENCE [LARGE SCALE GENOMIC DNA]</scope>
    <source>
        <strain evidence="5">KCTC 62575</strain>
    </source>
</reference>
<evidence type="ECO:0000256" key="1">
    <source>
        <dbReference type="SAM" id="SignalP"/>
    </source>
</evidence>
<dbReference type="EMBL" id="PYIX02000005">
    <property type="protein sequence ID" value="RFC84607.1"/>
    <property type="molecule type" value="Genomic_DNA"/>
</dbReference>